<evidence type="ECO:0000259" key="10">
    <source>
        <dbReference type="PROSITE" id="PS51202"/>
    </source>
</evidence>
<dbReference type="InterPro" id="IPR006512">
    <property type="entry name" value="YidE_YbjL"/>
</dbReference>
<keyword evidence="7 8" id="KW-0472">Membrane</keyword>
<dbReference type="AlphaFoldDB" id="A0AAJ2VN94"/>
<dbReference type="InterPro" id="IPR006037">
    <property type="entry name" value="RCK_C"/>
</dbReference>
<keyword evidence="9" id="KW-0732">Signal</keyword>
<organism evidence="11 12">
    <name type="scientific">Vreelandella alkaliphila</name>
    <dbReference type="NCBI Taxonomy" id="272774"/>
    <lineage>
        <taxon>Bacteria</taxon>
        <taxon>Pseudomonadati</taxon>
        <taxon>Pseudomonadota</taxon>
        <taxon>Gammaproteobacteria</taxon>
        <taxon>Oceanospirillales</taxon>
        <taxon>Halomonadaceae</taxon>
        <taxon>Vreelandella</taxon>
    </lineage>
</organism>
<feature type="transmembrane region" description="Helical" evidence="8">
    <location>
        <begin position="167"/>
        <end position="191"/>
    </location>
</feature>
<comment type="similarity">
    <text evidence="2">Belongs to the AAE transporter (TC 2.A.81) family.</text>
</comment>
<feature type="transmembrane region" description="Helical" evidence="8">
    <location>
        <begin position="627"/>
        <end position="646"/>
    </location>
</feature>
<keyword evidence="4" id="KW-1003">Cell membrane</keyword>
<evidence type="ECO:0000256" key="8">
    <source>
        <dbReference type="SAM" id="Phobius"/>
    </source>
</evidence>
<comment type="caution">
    <text evidence="11">The sequence shown here is derived from an EMBL/GenBank/DDBJ whole genome shotgun (WGS) entry which is preliminary data.</text>
</comment>
<dbReference type="GO" id="GO:0006813">
    <property type="term" value="P:potassium ion transport"/>
    <property type="evidence" value="ECO:0007669"/>
    <property type="project" value="InterPro"/>
</dbReference>
<evidence type="ECO:0000256" key="3">
    <source>
        <dbReference type="ARBA" id="ARBA00022448"/>
    </source>
</evidence>
<comment type="subcellular location">
    <subcellularLocation>
        <location evidence="1">Cell membrane</location>
        <topology evidence="1">Multi-pass membrane protein</topology>
    </subcellularLocation>
</comment>
<name>A0AAJ2VN94_9GAMM</name>
<evidence type="ECO:0000256" key="2">
    <source>
        <dbReference type="ARBA" id="ARBA00009854"/>
    </source>
</evidence>
<feature type="transmembrane region" description="Helical" evidence="8">
    <location>
        <begin position="105"/>
        <end position="128"/>
    </location>
</feature>
<keyword evidence="6 8" id="KW-1133">Transmembrane helix</keyword>
<evidence type="ECO:0000256" key="7">
    <source>
        <dbReference type="ARBA" id="ARBA00023136"/>
    </source>
</evidence>
<dbReference type="Pfam" id="PF02080">
    <property type="entry name" value="TrkA_C"/>
    <property type="match status" value="1"/>
</dbReference>
<feature type="domain" description="RCK C-terminal" evidence="10">
    <location>
        <begin position="373"/>
        <end position="458"/>
    </location>
</feature>
<dbReference type="Proteomes" id="UP001276761">
    <property type="component" value="Unassembled WGS sequence"/>
</dbReference>
<proteinExistence type="inferred from homology"/>
<evidence type="ECO:0000256" key="1">
    <source>
        <dbReference type="ARBA" id="ARBA00004651"/>
    </source>
</evidence>
<evidence type="ECO:0000313" key="11">
    <source>
        <dbReference type="EMBL" id="MDX5977262.1"/>
    </source>
</evidence>
<feature type="transmembrane region" description="Helical" evidence="8">
    <location>
        <begin position="235"/>
        <end position="257"/>
    </location>
</feature>
<evidence type="ECO:0000256" key="5">
    <source>
        <dbReference type="ARBA" id="ARBA00022692"/>
    </source>
</evidence>
<sequence>MRNSSFLLSASISARFSVLLVAGLLALGIATHAQAEGAGTAESGTLRTFEQASERALGSVFEFIEPVTERGIEGVFAFLDAQQWVFILLALAIGYPLGRLKFGPISLGSTASTLLVAVVISMTAQIAFNMTYAIPGIVATIFLSLFMYALGLGVGPKFFAGLKSGGLAAIVCGVIIWALNWVICVGGAHLVGLESGFAAGLISGSYTITAVLGVAESAVQSGSATVPPGMTADEIGANMAAGYAVSYILSSVGIILLMRYLPAMFGHDPAADAKKAEDAFAGSGTHPLPGTPHAFLLGYMPFDIRAYKVENENLVGKSVNELFEAHPQAPILRVERDGQVIDALNNPTIRKGDIVTVRADVHDMILHGNEVGPEVDDPVARDITIESADIAVSSSEIAGKTIEELARTSLAYGLRLIAIFRAGQEIPIGPQTDIRVGDVVRLTGPDSCIERAGKALGSRVITEQTLATTEVMYMAIAMVVGFIAGTLSVTIAGIPFALGTSAGCLLAGIIVAYLRSRNPQFGGPVSEGARSFLQDIGLNVFVAVLGANTGPKIISALGGDTVIWLALIGTIAALLPVVVAFFVADKFFKLNSVINAGACAGGRNSTPSLNAVLEQSKSQVAAVPFPVSYAITTVLALVGGYIAQILS</sequence>
<dbReference type="GO" id="GO:0005886">
    <property type="term" value="C:plasma membrane"/>
    <property type="evidence" value="ECO:0007669"/>
    <property type="project" value="UniProtKB-SubCell"/>
</dbReference>
<dbReference type="GeneID" id="303165185"/>
<accession>A0AAJ2VN94</accession>
<feature type="transmembrane region" description="Helical" evidence="8">
    <location>
        <begin position="562"/>
        <end position="584"/>
    </location>
</feature>
<dbReference type="Pfam" id="PF06826">
    <property type="entry name" value="Asp-Al_Ex"/>
    <property type="match status" value="2"/>
</dbReference>
<feature type="chain" id="PRO_5042523952" evidence="9">
    <location>
        <begin position="36"/>
        <end position="647"/>
    </location>
</feature>
<dbReference type="GO" id="GO:0008324">
    <property type="term" value="F:monoatomic cation transmembrane transporter activity"/>
    <property type="evidence" value="ECO:0007669"/>
    <property type="project" value="InterPro"/>
</dbReference>
<dbReference type="InterPro" id="IPR036721">
    <property type="entry name" value="RCK_C_sf"/>
</dbReference>
<evidence type="ECO:0000313" key="12">
    <source>
        <dbReference type="Proteomes" id="UP001276761"/>
    </source>
</evidence>
<dbReference type="PANTHER" id="PTHR30445">
    <property type="entry name" value="K(+)_H(+) ANTIPORTER SUBUNIT KHTT"/>
    <property type="match status" value="1"/>
</dbReference>
<protein>
    <submittedName>
        <fullName evidence="11">TrkA C-terminal domain-containing protein</fullName>
    </submittedName>
</protein>
<feature type="signal peptide" evidence="9">
    <location>
        <begin position="1"/>
        <end position="35"/>
    </location>
</feature>
<dbReference type="Gene3D" id="3.30.70.1450">
    <property type="entry name" value="Regulator of K+ conductance, C-terminal domain"/>
    <property type="match status" value="1"/>
</dbReference>
<gene>
    <name evidence="11" type="ORF">SIL78_06755</name>
</gene>
<keyword evidence="3" id="KW-0813">Transport</keyword>
<feature type="transmembrane region" description="Helical" evidence="8">
    <location>
        <begin position="81"/>
        <end position="98"/>
    </location>
</feature>
<keyword evidence="5 8" id="KW-0812">Transmembrane</keyword>
<evidence type="ECO:0000256" key="6">
    <source>
        <dbReference type="ARBA" id="ARBA00022989"/>
    </source>
</evidence>
<feature type="transmembrane region" description="Helical" evidence="8">
    <location>
        <begin position="134"/>
        <end position="155"/>
    </location>
</feature>
<dbReference type="PANTHER" id="PTHR30445:SF9">
    <property type="match status" value="1"/>
</dbReference>
<feature type="transmembrane region" description="Helical" evidence="8">
    <location>
        <begin position="471"/>
        <end position="490"/>
    </location>
</feature>
<dbReference type="EMBL" id="JAWXXT010000001">
    <property type="protein sequence ID" value="MDX5977262.1"/>
    <property type="molecule type" value="Genomic_DNA"/>
</dbReference>
<dbReference type="SUPFAM" id="SSF116726">
    <property type="entry name" value="TrkA C-terminal domain-like"/>
    <property type="match status" value="2"/>
</dbReference>
<dbReference type="InterPro" id="IPR050144">
    <property type="entry name" value="AAE_transporter"/>
</dbReference>
<evidence type="ECO:0000256" key="4">
    <source>
        <dbReference type="ARBA" id="ARBA00022475"/>
    </source>
</evidence>
<evidence type="ECO:0000256" key="9">
    <source>
        <dbReference type="SAM" id="SignalP"/>
    </source>
</evidence>
<dbReference type="PROSITE" id="PS51202">
    <property type="entry name" value="RCK_C"/>
    <property type="match status" value="1"/>
</dbReference>
<dbReference type="RefSeq" id="WP_198349872.1">
    <property type="nucleotide sequence ID" value="NZ_JABASV010000010.1"/>
</dbReference>
<feature type="transmembrane region" description="Helical" evidence="8">
    <location>
        <begin position="496"/>
        <end position="514"/>
    </location>
</feature>
<reference evidence="11" key="1">
    <citation type="submission" date="2023-11" db="EMBL/GenBank/DDBJ databases">
        <title>MicrobeMod: A computational toolkit for identifying prokaryotic methylation and restriction-modification with nanopore sequencing.</title>
        <authorList>
            <person name="Crits-Christoph A."/>
            <person name="Kang S.C."/>
            <person name="Lee H."/>
            <person name="Ostrov N."/>
        </authorList>
    </citation>
    <scope>NUCLEOTIDE SEQUENCE</scope>
    <source>
        <strain evidence="11">ATCC BAA-953</strain>
    </source>
</reference>